<sequence>MNRSTASNFHAVPVRHSAFRGVGRTALGLMFGVALFAGSAAFHGGKVFAGDDRAVSAPVLTVDGSGGSVGGKPSEFLAITGTAPLGHSFGLQLDGALGQSGERGQGGLGGHIFWRDPNQAMVGLTTMWSRVGAWNIFRHGLEAEAYLDDYTLSSSAGIQRGDANKGTSSSGYGGLALSWYSRDDLKLTLGGAGFSNSRTGYSIIEWKPDDSIPWTMFGVTGAGNTGPGFALLGMRYTFGNAGTSLKDRDRHGDPENIVSFTNAGGGGGSVLTSTAAAHAAPQQSTPAPSVSCFVAGTPVRMADGSEKAIETVEIGEQVQGTDGTINEVIGFGRPRLDGRRLYALNSLDFFVTADHPFLTSGGWKSLDPDVTNRINPALNVTQLVIGDTLITVGGPVDLRSIESQDAPAETVVYNLHLIGNNTYVASGYYVHNYGDGPTREQFLAGYNARPPGAPEE</sequence>
<dbReference type="Pfam" id="PF05203">
    <property type="entry name" value="Hom_end_hint"/>
    <property type="match status" value="1"/>
</dbReference>
<dbReference type="Gene3D" id="2.170.16.10">
    <property type="entry name" value="Hedgehog/Intein (Hint) domain"/>
    <property type="match status" value="2"/>
</dbReference>
<dbReference type="PROSITE" id="PS50817">
    <property type="entry name" value="INTEIN_N_TER"/>
    <property type="match status" value="1"/>
</dbReference>
<dbReference type="InterPro" id="IPR006141">
    <property type="entry name" value="Intein_N"/>
</dbReference>
<proteinExistence type="predicted"/>
<dbReference type="InterPro" id="IPR007868">
    <property type="entry name" value="Hom_end_hint"/>
</dbReference>
<dbReference type="STRING" id="272627.CCC_00158"/>
<dbReference type="AlphaFoldDB" id="A0A0C2U6N2"/>
<dbReference type="SUPFAM" id="SSF51294">
    <property type="entry name" value="Hedgehog/intein (Hint) domain"/>
    <property type="match status" value="1"/>
</dbReference>
<protein>
    <recommendedName>
        <fullName evidence="1">Hom-end-associated Hint domain-containing protein</fullName>
    </recommendedName>
</protein>
<dbReference type="Proteomes" id="UP000031971">
    <property type="component" value="Unassembled WGS sequence"/>
</dbReference>
<dbReference type="EMBL" id="JXSL01000030">
    <property type="protein sequence ID" value="KIL97097.1"/>
    <property type="molecule type" value="Genomic_DNA"/>
</dbReference>
<keyword evidence="3" id="KW-1185">Reference proteome</keyword>
<dbReference type="InterPro" id="IPR036844">
    <property type="entry name" value="Hint_dom_sf"/>
</dbReference>
<comment type="caution">
    <text evidence="2">The sequence shown here is derived from an EMBL/GenBank/DDBJ whole genome shotgun (WGS) entry which is preliminary data.</text>
</comment>
<evidence type="ECO:0000259" key="1">
    <source>
        <dbReference type="Pfam" id="PF05203"/>
    </source>
</evidence>
<organism evidence="2 3">
    <name type="scientific">Paramagnetospirillum magnetotacticum MS-1</name>
    <dbReference type="NCBI Taxonomy" id="272627"/>
    <lineage>
        <taxon>Bacteria</taxon>
        <taxon>Pseudomonadati</taxon>
        <taxon>Pseudomonadota</taxon>
        <taxon>Alphaproteobacteria</taxon>
        <taxon>Rhodospirillales</taxon>
        <taxon>Magnetospirillaceae</taxon>
        <taxon>Paramagnetospirillum</taxon>
    </lineage>
</organism>
<feature type="domain" description="Hom-end-associated Hint" evidence="1">
    <location>
        <begin position="292"/>
        <end position="334"/>
    </location>
</feature>
<reference evidence="2 3" key="1">
    <citation type="submission" date="2015-01" db="EMBL/GenBank/DDBJ databases">
        <title>Genome Sequence of Magnetospirillum magnetotacticum Strain MS-1.</title>
        <authorList>
            <person name="Marinov G.K."/>
            <person name="Smalley M.D."/>
            <person name="DeSalvo G."/>
        </authorList>
    </citation>
    <scope>NUCLEOTIDE SEQUENCE [LARGE SCALE GENOMIC DNA]</scope>
    <source>
        <strain evidence="2 3">MS-1</strain>
    </source>
</reference>
<evidence type="ECO:0000313" key="3">
    <source>
        <dbReference type="Proteomes" id="UP000031971"/>
    </source>
</evidence>
<evidence type="ECO:0000313" key="2">
    <source>
        <dbReference type="EMBL" id="KIL97097.1"/>
    </source>
</evidence>
<gene>
    <name evidence="2" type="ORF">CCC_00158</name>
</gene>
<dbReference type="CDD" id="cd00081">
    <property type="entry name" value="Hint"/>
    <property type="match status" value="1"/>
</dbReference>
<accession>A0A0C2U6N2</accession>
<name>A0A0C2U6N2_PARME</name>
<dbReference type="GO" id="GO:0016539">
    <property type="term" value="P:intein-mediated protein splicing"/>
    <property type="evidence" value="ECO:0007669"/>
    <property type="project" value="InterPro"/>
</dbReference>